<evidence type="ECO:0000256" key="4">
    <source>
        <dbReference type="ARBA" id="ARBA00023136"/>
    </source>
</evidence>
<dbReference type="InterPro" id="IPR011701">
    <property type="entry name" value="MFS"/>
</dbReference>
<evidence type="ECO:0000256" key="3">
    <source>
        <dbReference type="ARBA" id="ARBA00022989"/>
    </source>
</evidence>
<keyword evidence="4 5" id="KW-0472">Membrane</keyword>
<dbReference type="GO" id="GO:0022857">
    <property type="term" value="F:transmembrane transporter activity"/>
    <property type="evidence" value="ECO:0007669"/>
    <property type="project" value="InterPro"/>
</dbReference>
<evidence type="ECO:0000256" key="5">
    <source>
        <dbReference type="SAM" id="Phobius"/>
    </source>
</evidence>
<feature type="transmembrane region" description="Helical" evidence="5">
    <location>
        <begin position="236"/>
        <end position="258"/>
    </location>
</feature>
<evidence type="ECO:0000313" key="7">
    <source>
        <dbReference type="Proteomes" id="UP000299102"/>
    </source>
</evidence>
<evidence type="ECO:0000313" key="6">
    <source>
        <dbReference type="EMBL" id="GBP81218.1"/>
    </source>
</evidence>
<evidence type="ECO:0008006" key="8">
    <source>
        <dbReference type="Google" id="ProtNLM"/>
    </source>
</evidence>
<feature type="transmembrane region" description="Helical" evidence="5">
    <location>
        <begin position="307"/>
        <end position="328"/>
    </location>
</feature>
<keyword evidence="3 5" id="KW-1133">Transmembrane helix</keyword>
<feature type="transmembrane region" description="Helical" evidence="5">
    <location>
        <begin position="209"/>
        <end position="230"/>
    </location>
</feature>
<proteinExistence type="predicted"/>
<comment type="subcellular location">
    <subcellularLocation>
        <location evidence="1">Membrane</location>
        <topology evidence="1">Multi-pass membrane protein</topology>
    </subcellularLocation>
</comment>
<dbReference type="InterPro" id="IPR036259">
    <property type="entry name" value="MFS_trans_sf"/>
</dbReference>
<gene>
    <name evidence="6" type="ORF">EVAR_58056_1</name>
</gene>
<feature type="transmembrane region" description="Helical" evidence="5">
    <location>
        <begin position="143"/>
        <end position="164"/>
    </location>
</feature>
<feature type="transmembrane region" description="Helical" evidence="5">
    <location>
        <begin position="399"/>
        <end position="419"/>
    </location>
</feature>
<accession>A0A4C1YYR6</accession>
<feature type="transmembrane region" description="Helical" evidence="5">
    <location>
        <begin position="44"/>
        <end position="63"/>
    </location>
</feature>
<keyword evidence="7" id="KW-1185">Reference proteome</keyword>
<reference evidence="6 7" key="1">
    <citation type="journal article" date="2019" name="Commun. Biol.">
        <title>The bagworm genome reveals a unique fibroin gene that provides high tensile strength.</title>
        <authorList>
            <person name="Kono N."/>
            <person name="Nakamura H."/>
            <person name="Ohtoshi R."/>
            <person name="Tomita M."/>
            <person name="Numata K."/>
            <person name="Arakawa K."/>
        </authorList>
    </citation>
    <scope>NUCLEOTIDE SEQUENCE [LARGE SCALE GENOMIC DNA]</scope>
</reference>
<dbReference type="OrthoDB" id="3026777at2759"/>
<dbReference type="AlphaFoldDB" id="A0A4C1YYR6"/>
<feature type="transmembrane region" description="Helical" evidence="5">
    <location>
        <begin position="366"/>
        <end position="387"/>
    </location>
</feature>
<feature type="transmembrane region" description="Helical" evidence="5">
    <location>
        <begin position="114"/>
        <end position="131"/>
    </location>
</feature>
<comment type="caution">
    <text evidence="6">The sequence shown here is derived from an EMBL/GenBank/DDBJ whole genome shotgun (WGS) entry which is preliminary data.</text>
</comment>
<dbReference type="EMBL" id="BGZK01001500">
    <property type="protein sequence ID" value="GBP81218.1"/>
    <property type="molecule type" value="Genomic_DNA"/>
</dbReference>
<organism evidence="6 7">
    <name type="scientific">Eumeta variegata</name>
    <name type="common">Bagworm moth</name>
    <name type="synonym">Eumeta japonica</name>
    <dbReference type="NCBI Taxonomy" id="151549"/>
    <lineage>
        <taxon>Eukaryota</taxon>
        <taxon>Metazoa</taxon>
        <taxon>Ecdysozoa</taxon>
        <taxon>Arthropoda</taxon>
        <taxon>Hexapoda</taxon>
        <taxon>Insecta</taxon>
        <taxon>Pterygota</taxon>
        <taxon>Neoptera</taxon>
        <taxon>Endopterygota</taxon>
        <taxon>Lepidoptera</taxon>
        <taxon>Glossata</taxon>
        <taxon>Ditrysia</taxon>
        <taxon>Tineoidea</taxon>
        <taxon>Psychidae</taxon>
        <taxon>Oiketicinae</taxon>
        <taxon>Eumeta</taxon>
    </lineage>
</organism>
<evidence type="ECO:0000256" key="1">
    <source>
        <dbReference type="ARBA" id="ARBA00004141"/>
    </source>
</evidence>
<sequence>MDSKEDQSLKNKSAIALLTLKSEREINLDKLSLWQKMLNMKKNITVEPALAMFVVPSVLAMLATQNLNLEKACGVNLKYGNEVCTALRLRKRVNYTAEELQVQNLIATVQAWKNVLHAAIPTILMLFFGAWSDKTGKRKICMLAPIFGEIITCLLNIMNTWLFYQVSVEWTVFMEVIFTSLTGGWYIMTLGTYSYLGDITSKDTRTFRFGILSLCMTIGFPIGMGLSGILLKHLGYYGVFTISLSLQIINFCYVLFWVEDHTWLENKNEVPQKGCMAFLGEFFDFQSLKKTIQVAFKKGPKNRRLKICLVLCAVCLTFGPIKGTIFAISFLSRRVKVDDAALGMVSAVSKICGALMTAFASDTYQIYAVPMIEILSGSSIIAMRSIASKLVTYQELGKINSLFGLVETMTPLIFAPLYSRVYIRTLRALPGAVFLLSVKAALPALIIFIWFYHQHKKDSKDQRYAVSSTASAEESPQES</sequence>
<dbReference type="Gene3D" id="1.20.1250.20">
    <property type="entry name" value="MFS general substrate transporter like domains"/>
    <property type="match status" value="1"/>
</dbReference>
<keyword evidence="2 5" id="KW-0812">Transmembrane</keyword>
<name>A0A4C1YYR6_EUMVA</name>
<protein>
    <recommendedName>
        <fullName evidence="8">Proton-coupled folate transporter</fullName>
    </recommendedName>
</protein>
<feature type="transmembrane region" description="Helical" evidence="5">
    <location>
        <begin position="431"/>
        <end position="452"/>
    </location>
</feature>
<dbReference type="Proteomes" id="UP000299102">
    <property type="component" value="Unassembled WGS sequence"/>
</dbReference>
<feature type="transmembrane region" description="Helical" evidence="5">
    <location>
        <begin position="176"/>
        <end position="197"/>
    </location>
</feature>
<dbReference type="Pfam" id="PF07690">
    <property type="entry name" value="MFS_1"/>
    <property type="match status" value="1"/>
</dbReference>
<dbReference type="GO" id="GO:0016020">
    <property type="term" value="C:membrane"/>
    <property type="evidence" value="ECO:0007669"/>
    <property type="project" value="UniProtKB-SubCell"/>
</dbReference>
<dbReference type="PANTHER" id="PTHR23507">
    <property type="entry name" value="ZGC:174356"/>
    <property type="match status" value="1"/>
</dbReference>
<dbReference type="SUPFAM" id="SSF103473">
    <property type="entry name" value="MFS general substrate transporter"/>
    <property type="match status" value="1"/>
</dbReference>
<evidence type="ECO:0000256" key="2">
    <source>
        <dbReference type="ARBA" id="ARBA00022692"/>
    </source>
</evidence>
<dbReference type="PANTHER" id="PTHR23507:SF1">
    <property type="entry name" value="FI18259P1-RELATED"/>
    <property type="match status" value="1"/>
</dbReference>